<sequence length="254" mass="26621">MIQSGVALISLTTLSSVRVMGDPVFMITGASRGIGAATAELAAAAGYRLVLTSRHPEDLVNLGTRLGGPDRVWAAGCDVTAWHELAFLASRVEEEWGSIDVVFANAGSSVVTSFTTDQGAPPPDWSDMVLTNICGPAYTARATMPALMRSTGHLVLTGSAAGRGTRPGNLYSATKWAVTALAQNIRAECTETGVRVTLLQPGLTDTTAIPKTRTTEPKLAPADVGRAVLYAVSQPTTVDVNEILIRPTGQGPYR</sequence>
<reference evidence="3 4" key="1">
    <citation type="submission" date="2018-03" db="EMBL/GenBank/DDBJ databases">
        <title>Genomic Encyclopedia of Archaeal and Bacterial Type Strains, Phase II (KMG-II): from individual species to whole genera.</title>
        <authorList>
            <person name="Goeker M."/>
        </authorList>
    </citation>
    <scope>NUCLEOTIDE SEQUENCE [LARGE SCALE GENOMIC DNA]</scope>
    <source>
        <strain evidence="3 4">DSM 44720</strain>
    </source>
</reference>
<evidence type="ECO:0000313" key="4">
    <source>
        <dbReference type="Proteomes" id="UP000239494"/>
    </source>
</evidence>
<dbReference type="Proteomes" id="UP000239494">
    <property type="component" value="Unassembled WGS sequence"/>
</dbReference>
<dbReference type="PANTHER" id="PTHR43115:SF4">
    <property type="entry name" value="DEHYDROGENASE_REDUCTASE SDR FAMILY MEMBER 11"/>
    <property type="match status" value="1"/>
</dbReference>
<dbReference type="PRINTS" id="PR00081">
    <property type="entry name" value="GDHRDH"/>
</dbReference>
<evidence type="ECO:0000256" key="1">
    <source>
        <dbReference type="ARBA" id="ARBA00006484"/>
    </source>
</evidence>
<dbReference type="Gene3D" id="3.40.50.720">
    <property type="entry name" value="NAD(P)-binding Rossmann-like Domain"/>
    <property type="match status" value="1"/>
</dbReference>
<comment type="similarity">
    <text evidence="1">Belongs to the short-chain dehydrogenases/reductases (SDR) family.</text>
</comment>
<dbReference type="InterPro" id="IPR036291">
    <property type="entry name" value="NAD(P)-bd_dom_sf"/>
</dbReference>
<dbReference type="InterPro" id="IPR002347">
    <property type="entry name" value="SDR_fam"/>
</dbReference>
<keyword evidence="4" id="KW-1185">Reference proteome</keyword>
<accession>A0A2T0SK80</accession>
<dbReference type="Pfam" id="PF00106">
    <property type="entry name" value="adh_short"/>
    <property type="match status" value="1"/>
</dbReference>
<name>A0A2T0SK80_9PSEU</name>
<dbReference type="EMBL" id="PVTF01000019">
    <property type="protein sequence ID" value="PRY33814.1"/>
    <property type="molecule type" value="Genomic_DNA"/>
</dbReference>
<comment type="caution">
    <text evidence="3">The sequence shown here is derived from an EMBL/GenBank/DDBJ whole genome shotgun (WGS) entry which is preliminary data.</text>
</comment>
<dbReference type="SUPFAM" id="SSF51735">
    <property type="entry name" value="NAD(P)-binding Rossmann-fold domains"/>
    <property type="match status" value="1"/>
</dbReference>
<organism evidence="3 4">
    <name type="scientific">Umezawaea tangerina</name>
    <dbReference type="NCBI Taxonomy" id="84725"/>
    <lineage>
        <taxon>Bacteria</taxon>
        <taxon>Bacillati</taxon>
        <taxon>Actinomycetota</taxon>
        <taxon>Actinomycetes</taxon>
        <taxon>Pseudonocardiales</taxon>
        <taxon>Pseudonocardiaceae</taxon>
        <taxon>Umezawaea</taxon>
    </lineage>
</organism>
<dbReference type="GO" id="GO:0016491">
    <property type="term" value="F:oxidoreductase activity"/>
    <property type="evidence" value="ECO:0007669"/>
    <property type="project" value="UniProtKB-KW"/>
</dbReference>
<evidence type="ECO:0000313" key="3">
    <source>
        <dbReference type="EMBL" id="PRY33814.1"/>
    </source>
</evidence>
<evidence type="ECO:0000256" key="2">
    <source>
        <dbReference type="ARBA" id="ARBA00023002"/>
    </source>
</evidence>
<keyword evidence="2" id="KW-0560">Oxidoreductase</keyword>
<proteinExistence type="inferred from homology"/>
<protein>
    <submittedName>
        <fullName evidence="3">NADP-dependent 3-hydroxy acid dehydrogenase YdfG</fullName>
    </submittedName>
</protein>
<dbReference type="AlphaFoldDB" id="A0A2T0SK80"/>
<dbReference type="PANTHER" id="PTHR43115">
    <property type="entry name" value="DEHYDROGENASE/REDUCTASE SDR FAMILY MEMBER 11"/>
    <property type="match status" value="1"/>
</dbReference>
<gene>
    <name evidence="3" type="ORF">CLV43_119126</name>
</gene>